<evidence type="ECO:0000313" key="3">
    <source>
        <dbReference type="Proteomes" id="UP000627984"/>
    </source>
</evidence>
<dbReference type="Proteomes" id="UP000627984">
    <property type="component" value="Unassembled WGS sequence"/>
</dbReference>
<reference evidence="2" key="1">
    <citation type="journal article" date="2014" name="Int. J. Syst. Evol. Microbiol.">
        <title>Complete genome sequence of Corynebacterium casei LMG S-19264T (=DSM 44701T), isolated from a smear-ripened cheese.</title>
        <authorList>
            <consortium name="US DOE Joint Genome Institute (JGI-PGF)"/>
            <person name="Walter F."/>
            <person name="Albersmeier A."/>
            <person name="Kalinowski J."/>
            <person name="Ruckert C."/>
        </authorList>
    </citation>
    <scope>NUCLEOTIDE SEQUENCE</scope>
    <source>
        <strain evidence="2">JCM 3093</strain>
    </source>
</reference>
<protein>
    <submittedName>
        <fullName evidence="2">Uncharacterized protein</fullName>
    </submittedName>
</protein>
<feature type="region of interest" description="Disordered" evidence="1">
    <location>
        <begin position="1"/>
        <end position="29"/>
    </location>
</feature>
<accession>A0AA37BN75</accession>
<sequence>MATDTPPTDPPAPELRPLPHEMTVTPRPGAQPELVAFGERYWDLLGVNDDGRIAWKQGARRIDPAISQPHITAAAGVVVEVAGQACADCGLTPWQPRSRTALEELCRGIAPAGRCVACDEDLQIAMARQIDPAAQARRAATRQQAAQHAGQSRARAVWRAACQVAAQEAHPLVLHPASTLSERQASVEVEAAALACLRYALATAPIPALDQWPRPLSPSPDWTLALARGWYQARLFNVHPDSDLDAFVTPTLDEAVESATDRSSWEAVMDTWTPPVVNSFYLPRVNWYVPYGSSIGTAPQQLDTHLLARLDPAVMTQARQADLLSLAERLIGEETIRYFDFLIAEHNLPPVLDNHRPRLVEAAMQVARHRCLGQTYFLAWQAARDAAVGAQKHPRAPKGNMTTHGVNQFEEKCRRASADPNWRLSEWNEDSRLPLSALTRLVFLGLLGAEPLRTSRSDIEAMLPPPRETSGPAEDDSGPDETDGDSMLIDLLRALDARADEVDADAVLTAFQDGYADLLAALPGQAGTPDSLRLAVDGMQRVGRAVQEATGDGRAALLVACAAAHAYPNPAGDPHGAAVTVGEVLAYYLFSIASGPPAFEEPPPF</sequence>
<name>A0AA37BN75_9ACTN</name>
<evidence type="ECO:0000256" key="1">
    <source>
        <dbReference type="SAM" id="MobiDB-lite"/>
    </source>
</evidence>
<dbReference type="EMBL" id="BMQD01000029">
    <property type="protein sequence ID" value="GGK94354.1"/>
    <property type="molecule type" value="Genomic_DNA"/>
</dbReference>
<organism evidence="2 3">
    <name type="scientific">Planomonospora parontospora</name>
    <dbReference type="NCBI Taxonomy" id="58119"/>
    <lineage>
        <taxon>Bacteria</taxon>
        <taxon>Bacillati</taxon>
        <taxon>Actinomycetota</taxon>
        <taxon>Actinomycetes</taxon>
        <taxon>Streptosporangiales</taxon>
        <taxon>Streptosporangiaceae</taxon>
        <taxon>Planomonospora</taxon>
    </lineage>
</organism>
<feature type="compositionally biased region" description="Acidic residues" evidence="1">
    <location>
        <begin position="473"/>
        <end position="484"/>
    </location>
</feature>
<reference evidence="2" key="2">
    <citation type="submission" date="2022-09" db="EMBL/GenBank/DDBJ databases">
        <authorList>
            <person name="Sun Q."/>
            <person name="Ohkuma M."/>
        </authorList>
    </citation>
    <scope>NUCLEOTIDE SEQUENCE</scope>
    <source>
        <strain evidence="2">JCM 3093</strain>
    </source>
</reference>
<dbReference type="AlphaFoldDB" id="A0AA37BN75"/>
<evidence type="ECO:0000313" key="2">
    <source>
        <dbReference type="EMBL" id="GGK94354.1"/>
    </source>
</evidence>
<feature type="region of interest" description="Disordered" evidence="1">
    <location>
        <begin position="456"/>
        <end position="485"/>
    </location>
</feature>
<comment type="caution">
    <text evidence="2">The sequence shown here is derived from an EMBL/GenBank/DDBJ whole genome shotgun (WGS) entry which is preliminary data.</text>
</comment>
<dbReference type="RefSeq" id="WP_191897982.1">
    <property type="nucleotide sequence ID" value="NZ_BMQD01000029.1"/>
</dbReference>
<proteinExistence type="predicted"/>
<feature type="compositionally biased region" description="Pro residues" evidence="1">
    <location>
        <begin position="7"/>
        <end position="16"/>
    </location>
</feature>
<gene>
    <name evidence="2" type="ORF">GCM10010126_62250</name>
</gene>